<accession>A0A2U1NFK7</accession>
<comment type="caution">
    <text evidence="3">The sequence shown here is derived from an EMBL/GenBank/DDBJ whole genome shotgun (WGS) entry which is preliminary data.</text>
</comment>
<feature type="domain" description="DUF6598" evidence="2">
    <location>
        <begin position="372"/>
        <end position="526"/>
    </location>
</feature>
<gene>
    <name evidence="3" type="ORF">CTI12_AA271640</name>
</gene>
<evidence type="ECO:0000259" key="1">
    <source>
        <dbReference type="Pfam" id="PF05746"/>
    </source>
</evidence>
<dbReference type="InterPro" id="IPR046533">
    <property type="entry name" value="DUF6598"/>
</dbReference>
<dbReference type="PANTHER" id="PTHR33065">
    <property type="entry name" value="OS07G0486400 PROTEIN"/>
    <property type="match status" value="1"/>
</dbReference>
<organism evidence="3 4">
    <name type="scientific">Artemisia annua</name>
    <name type="common">Sweet wormwood</name>
    <dbReference type="NCBI Taxonomy" id="35608"/>
    <lineage>
        <taxon>Eukaryota</taxon>
        <taxon>Viridiplantae</taxon>
        <taxon>Streptophyta</taxon>
        <taxon>Embryophyta</taxon>
        <taxon>Tracheophyta</taxon>
        <taxon>Spermatophyta</taxon>
        <taxon>Magnoliopsida</taxon>
        <taxon>eudicotyledons</taxon>
        <taxon>Gunneridae</taxon>
        <taxon>Pentapetalae</taxon>
        <taxon>asterids</taxon>
        <taxon>campanulids</taxon>
        <taxon>Asterales</taxon>
        <taxon>Asteraceae</taxon>
        <taxon>Asteroideae</taxon>
        <taxon>Anthemideae</taxon>
        <taxon>Artemisiinae</taxon>
        <taxon>Artemisia</taxon>
    </lineage>
</organism>
<dbReference type="Proteomes" id="UP000245207">
    <property type="component" value="Unassembled WGS sequence"/>
</dbReference>
<dbReference type="InterPro" id="IPR009080">
    <property type="entry name" value="tRNAsynth_Ia_anticodon-bd"/>
</dbReference>
<dbReference type="SUPFAM" id="SSF47323">
    <property type="entry name" value="Anticodon-binding domain of a subclass of class I aminoacyl-tRNA synthetases"/>
    <property type="match status" value="1"/>
</dbReference>
<dbReference type="AlphaFoldDB" id="A0A2U1NFK7"/>
<evidence type="ECO:0000259" key="2">
    <source>
        <dbReference type="Pfam" id="PF20241"/>
    </source>
</evidence>
<dbReference type="GO" id="GO:0005524">
    <property type="term" value="F:ATP binding"/>
    <property type="evidence" value="ECO:0007669"/>
    <property type="project" value="InterPro"/>
</dbReference>
<dbReference type="InterPro" id="IPR008909">
    <property type="entry name" value="DALR_anticod-bd"/>
</dbReference>
<proteinExistence type="predicted"/>
<dbReference type="EMBL" id="PKPP01002922">
    <property type="protein sequence ID" value="PWA72305.1"/>
    <property type="molecule type" value="Genomic_DNA"/>
</dbReference>
<dbReference type="OrthoDB" id="1602268at2759"/>
<dbReference type="Gene3D" id="1.10.730.10">
    <property type="entry name" value="Isoleucyl-tRNA Synthetase, Domain 1"/>
    <property type="match status" value="1"/>
</dbReference>
<dbReference type="Pfam" id="PF05746">
    <property type="entry name" value="DALR_1"/>
    <property type="match status" value="1"/>
</dbReference>
<keyword evidence="4" id="KW-1185">Reference proteome</keyword>
<name>A0A2U1NFK7_ARTAN</name>
<dbReference type="STRING" id="35608.A0A2U1NFK7"/>
<evidence type="ECO:0000313" key="4">
    <source>
        <dbReference type="Proteomes" id="UP000245207"/>
    </source>
</evidence>
<feature type="domain" description="DALR anticodon binding" evidence="1">
    <location>
        <begin position="119"/>
        <end position="192"/>
    </location>
</feature>
<protein>
    <submittedName>
        <fullName evidence="3">Arginine--tRNA ligase, cytoplasmic</fullName>
    </submittedName>
</protein>
<evidence type="ECO:0000313" key="3">
    <source>
        <dbReference type="EMBL" id="PWA72305.1"/>
    </source>
</evidence>
<keyword evidence="3" id="KW-0436">Ligase</keyword>
<sequence>MGKLLGHISVSDNIGLLSDAWVETFERECGLVTIFNRDWCDSEDIINYGYLYFGNIISRQSIPFSNYMEICMKLYVTNEKDVVYQLCDHESDISFSKFWGKDIDSTCCAIRVRGEDGYVLKESCASILPHILYEYLYDLYEFFECYHKSYDPSLCERKFWQVGVVVEPTTRILLYEATAVVMEKCFHLLGINSGSIAQSLLALSSAKRPMDVNAPVADAESDNKKQKRAVGGAPDDSVITRLLIPVAARDPPKNPRFEPFSISLNITTDPELKKGKLLGHISVSDNIGLLSDAWVETFEPECGLVTIFNRDWCDSEDIINYGYLYFGNICSRQSIPFSNYMEICMKLYVTNEKDVVYQLCDHESDISFSKFWGKDIDSTCCAIRVRGEDGYVMMHYILLKDAVDAAIELTCTSLDDNLKVYGRIFAYYGNNFDYQCAPEVLSLQQNFYMALLYEEYTSSISSGAIIPLRKSLMAVPNKDGSLVIEFMLEDESGNEILSQCCEIPSQTRGSTLKTLDGLGCSFSVKVVWSQGEGCGKVGSYLL</sequence>
<dbReference type="GO" id="GO:0006420">
    <property type="term" value="P:arginyl-tRNA aminoacylation"/>
    <property type="evidence" value="ECO:0007669"/>
    <property type="project" value="InterPro"/>
</dbReference>
<dbReference type="Pfam" id="PF20241">
    <property type="entry name" value="DUF6598"/>
    <property type="match status" value="1"/>
</dbReference>
<reference evidence="3 4" key="1">
    <citation type="journal article" date="2018" name="Mol. Plant">
        <title>The genome of Artemisia annua provides insight into the evolution of Asteraceae family and artemisinin biosynthesis.</title>
        <authorList>
            <person name="Shen Q."/>
            <person name="Zhang L."/>
            <person name="Liao Z."/>
            <person name="Wang S."/>
            <person name="Yan T."/>
            <person name="Shi P."/>
            <person name="Liu M."/>
            <person name="Fu X."/>
            <person name="Pan Q."/>
            <person name="Wang Y."/>
            <person name="Lv Z."/>
            <person name="Lu X."/>
            <person name="Zhang F."/>
            <person name="Jiang W."/>
            <person name="Ma Y."/>
            <person name="Chen M."/>
            <person name="Hao X."/>
            <person name="Li L."/>
            <person name="Tang Y."/>
            <person name="Lv G."/>
            <person name="Zhou Y."/>
            <person name="Sun X."/>
            <person name="Brodelius P.E."/>
            <person name="Rose J.K.C."/>
            <person name="Tang K."/>
        </authorList>
    </citation>
    <scope>NUCLEOTIDE SEQUENCE [LARGE SCALE GENOMIC DNA]</scope>
    <source>
        <strain evidence="4">cv. Huhao1</strain>
        <tissue evidence="3">Leaf</tissue>
    </source>
</reference>
<dbReference type="GO" id="GO:0004814">
    <property type="term" value="F:arginine-tRNA ligase activity"/>
    <property type="evidence" value="ECO:0007669"/>
    <property type="project" value="InterPro"/>
</dbReference>
<dbReference type="PANTHER" id="PTHR33065:SF88">
    <property type="entry name" value="OS11G0104220 PROTEIN"/>
    <property type="match status" value="1"/>
</dbReference>